<feature type="domain" description="Putative zinc-finger" evidence="2">
    <location>
        <begin position="7"/>
        <end position="36"/>
    </location>
</feature>
<proteinExistence type="predicted"/>
<feature type="domain" description="Putative zinc-finger" evidence="2">
    <location>
        <begin position="72"/>
        <end position="101"/>
    </location>
</feature>
<dbReference type="AlphaFoldDB" id="A0A6J4HTK2"/>
<dbReference type="Pfam" id="PF13490">
    <property type="entry name" value="zf-HC2"/>
    <property type="match status" value="2"/>
</dbReference>
<feature type="region of interest" description="Disordered" evidence="1">
    <location>
        <begin position="123"/>
        <end position="143"/>
    </location>
</feature>
<evidence type="ECO:0000313" key="3">
    <source>
        <dbReference type="EMBL" id="CAA9233098.1"/>
    </source>
</evidence>
<feature type="region of interest" description="Disordered" evidence="1">
    <location>
        <begin position="168"/>
        <end position="201"/>
    </location>
</feature>
<feature type="compositionally biased region" description="Polar residues" evidence="1">
    <location>
        <begin position="176"/>
        <end position="192"/>
    </location>
</feature>
<gene>
    <name evidence="3" type="ORF">AVDCRST_MAG76-1282</name>
</gene>
<name>A0A6J4HTK2_9ACTN</name>
<evidence type="ECO:0000259" key="2">
    <source>
        <dbReference type="Pfam" id="PF13490"/>
    </source>
</evidence>
<accession>A0A6J4HTK2</accession>
<sequence length="211" mass="21410">MSSHPGDLLSAWLDGELEAIQAMAVATHLEACAACAAEREEVEAGRAALRGLPSLQPPPGVLWPSPAVHVGDVLSARLDGEVEEELRPGIDAHLAACPACAAEHDEVAWARAAVRGLPPLEPPGGVLRPMRTRPAPPPRAPSSLRPRQLLAAAAAVAAAGAGMLGLVGRSAPADTTRPSVASFVSQHSTSSPGPDAVSGLAPAALPVSFSR</sequence>
<evidence type="ECO:0000256" key="1">
    <source>
        <dbReference type="SAM" id="MobiDB-lite"/>
    </source>
</evidence>
<dbReference type="EMBL" id="CADCSZ010000078">
    <property type="protein sequence ID" value="CAA9233098.1"/>
    <property type="molecule type" value="Genomic_DNA"/>
</dbReference>
<reference evidence="3" key="1">
    <citation type="submission" date="2020-02" db="EMBL/GenBank/DDBJ databases">
        <authorList>
            <person name="Meier V. D."/>
        </authorList>
    </citation>
    <scope>NUCLEOTIDE SEQUENCE</scope>
    <source>
        <strain evidence="3">AVDCRST_MAG76</strain>
    </source>
</reference>
<dbReference type="InterPro" id="IPR041916">
    <property type="entry name" value="Anti_sigma_zinc_sf"/>
</dbReference>
<dbReference type="Gene3D" id="1.10.10.1320">
    <property type="entry name" value="Anti-sigma factor, zinc-finger domain"/>
    <property type="match status" value="2"/>
</dbReference>
<protein>
    <recommendedName>
        <fullName evidence="2">Putative zinc-finger domain-containing protein</fullName>
    </recommendedName>
</protein>
<organism evidence="3">
    <name type="scientific">uncultured Acidimicrobiales bacterium</name>
    <dbReference type="NCBI Taxonomy" id="310071"/>
    <lineage>
        <taxon>Bacteria</taxon>
        <taxon>Bacillati</taxon>
        <taxon>Actinomycetota</taxon>
        <taxon>Acidimicrobiia</taxon>
        <taxon>Acidimicrobiales</taxon>
        <taxon>environmental samples</taxon>
    </lineage>
</organism>
<dbReference type="InterPro" id="IPR027383">
    <property type="entry name" value="Znf_put"/>
</dbReference>
<feature type="compositionally biased region" description="Low complexity" evidence="1">
    <location>
        <begin position="123"/>
        <end position="133"/>
    </location>
</feature>